<evidence type="ECO:0000313" key="3">
    <source>
        <dbReference type="Proteomes" id="UP000808906"/>
    </source>
</evidence>
<feature type="compositionally biased region" description="Basic and acidic residues" evidence="1">
    <location>
        <begin position="35"/>
        <end position="45"/>
    </location>
</feature>
<sequence>MSMAEYYAHKDAERPDGSVDFDEVPLRFGGNKNTGHPEDVEWRNR</sequence>
<evidence type="ECO:0000256" key="1">
    <source>
        <dbReference type="SAM" id="MobiDB-lite"/>
    </source>
</evidence>
<name>A0A9Q2S8S6_RHOHA</name>
<accession>A0A9Q2S8S6</accession>
<proteinExistence type="predicted"/>
<gene>
    <name evidence="2" type="ORF">GS441_20085</name>
</gene>
<feature type="region of interest" description="Disordered" evidence="1">
    <location>
        <begin position="1"/>
        <end position="45"/>
    </location>
</feature>
<reference evidence="2" key="1">
    <citation type="submission" date="2019-11" db="EMBL/GenBank/DDBJ databases">
        <title>Spread of Macrolides and rifampicin resistant Rhodococcus equi in clinical isolates in the USA.</title>
        <authorList>
            <person name="Alvarez-Narvaez S."/>
            <person name="Huber L."/>
            <person name="Cohen N.D."/>
            <person name="Slovis N."/>
            <person name="Greiter M."/>
            <person name="Giguere S."/>
            <person name="Hart K."/>
        </authorList>
    </citation>
    <scope>NUCLEOTIDE SEQUENCE</scope>
    <source>
        <strain evidence="2">Lh_17</strain>
    </source>
</reference>
<comment type="caution">
    <text evidence="2">The sequence shown here is derived from an EMBL/GenBank/DDBJ whole genome shotgun (WGS) entry which is preliminary data.</text>
</comment>
<evidence type="ECO:0000313" key="2">
    <source>
        <dbReference type="EMBL" id="MBM4567630.1"/>
    </source>
</evidence>
<protein>
    <submittedName>
        <fullName evidence="2">Uncharacterized protein</fullName>
    </submittedName>
</protein>
<dbReference type="Proteomes" id="UP000808906">
    <property type="component" value="Unassembled WGS sequence"/>
</dbReference>
<dbReference type="AlphaFoldDB" id="A0A9Q2S8S6"/>
<organism evidence="2 3">
    <name type="scientific">Rhodococcus hoagii</name>
    <name type="common">Corynebacterium equii</name>
    <dbReference type="NCBI Taxonomy" id="43767"/>
    <lineage>
        <taxon>Bacteria</taxon>
        <taxon>Bacillati</taxon>
        <taxon>Actinomycetota</taxon>
        <taxon>Actinomycetes</taxon>
        <taxon>Mycobacteriales</taxon>
        <taxon>Nocardiaceae</taxon>
        <taxon>Prescottella</taxon>
    </lineage>
</organism>
<dbReference type="RefSeq" id="WP_209284317.1">
    <property type="nucleotide sequence ID" value="NZ_JAJNNF010000126.1"/>
</dbReference>
<feature type="compositionally biased region" description="Basic and acidic residues" evidence="1">
    <location>
        <begin position="7"/>
        <end position="17"/>
    </location>
</feature>
<dbReference type="EMBL" id="WUXR01000013">
    <property type="protein sequence ID" value="MBM4567630.1"/>
    <property type="molecule type" value="Genomic_DNA"/>
</dbReference>